<keyword evidence="2 3" id="KW-0378">Hydrolase</keyword>
<dbReference type="PROSITE" id="PS00893">
    <property type="entry name" value="NUDIX_BOX"/>
    <property type="match status" value="1"/>
</dbReference>
<dbReference type="InterPro" id="IPR020476">
    <property type="entry name" value="Nudix_hydrolase"/>
</dbReference>
<evidence type="ECO:0000256" key="3">
    <source>
        <dbReference type="RuleBase" id="RU003476"/>
    </source>
</evidence>
<gene>
    <name evidence="5" type="ORF">NYR99_07730</name>
</gene>
<dbReference type="Pfam" id="PF00293">
    <property type="entry name" value="NUDIX"/>
    <property type="match status" value="1"/>
</dbReference>
<comment type="similarity">
    <text evidence="3">Belongs to the Nudix hydrolase family.</text>
</comment>
<dbReference type="Gene3D" id="3.90.79.10">
    <property type="entry name" value="Nucleoside Triphosphate Pyrophosphohydrolase"/>
    <property type="match status" value="1"/>
</dbReference>
<evidence type="ECO:0000256" key="2">
    <source>
        <dbReference type="ARBA" id="ARBA00022801"/>
    </source>
</evidence>
<dbReference type="SUPFAM" id="SSF55811">
    <property type="entry name" value="Nudix"/>
    <property type="match status" value="1"/>
</dbReference>
<dbReference type="InterPro" id="IPR015797">
    <property type="entry name" value="NUDIX_hydrolase-like_dom_sf"/>
</dbReference>
<dbReference type="EMBL" id="CP103840">
    <property type="protein sequence ID" value="WOB27803.1"/>
    <property type="molecule type" value="Genomic_DNA"/>
</dbReference>
<keyword evidence="6" id="KW-1185">Reference proteome</keyword>
<dbReference type="InterPro" id="IPR020084">
    <property type="entry name" value="NUDIX_hydrolase_CS"/>
</dbReference>
<evidence type="ECO:0000313" key="5">
    <source>
        <dbReference type="EMBL" id="WOB27803.1"/>
    </source>
</evidence>
<evidence type="ECO:0000313" key="6">
    <source>
        <dbReference type="Proteomes" id="UP001304534"/>
    </source>
</evidence>
<protein>
    <submittedName>
        <fullName evidence="5">NUDIX domain-containing protein</fullName>
    </submittedName>
</protein>
<dbReference type="PRINTS" id="PR00502">
    <property type="entry name" value="NUDIXFAMILY"/>
</dbReference>
<dbReference type="InterPro" id="IPR000086">
    <property type="entry name" value="NUDIX_hydrolase_dom"/>
</dbReference>
<accession>A0ABZ0DC01</accession>
<organism evidence="5 6">
    <name type="scientific">Xanthomonas dyei</name>
    <dbReference type="NCBI Taxonomy" id="743699"/>
    <lineage>
        <taxon>Bacteria</taxon>
        <taxon>Pseudomonadati</taxon>
        <taxon>Pseudomonadota</taxon>
        <taxon>Gammaproteobacteria</taxon>
        <taxon>Lysobacterales</taxon>
        <taxon>Lysobacteraceae</taxon>
        <taxon>Xanthomonas</taxon>
    </lineage>
</organism>
<comment type="cofactor">
    <cofactor evidence="1">
        <name>Mg(2+)</name>
        <dbReference type="ChEBI" id="CHEBI:18420"/>
    </cofactor>
</comment>
<name>A0ABZ0DC01_9XANT</name>
<evidence type="ECO:0000256" key="1">
    <source>
        <dbReference type="ARBA" id="ARBA00001946"/>
    </source>
</evidence>
<dbReference type="RefSeq" id="WP_316691623.1">
    <property type="nucleotide sequence ID" value="NZ_CP103837.1"/>
</dbReference>
<proteinExistence type="inferred from homology"/>
<reference evidence="5 6" key="1">
    <citation type="submission" date="2022-08" db="EMBL/GenBank/DDBJ databases">
        <title>Whole genome sequencing-based tracing of a 2022 introduction and outbreak of Xanthomonas hortorum pv. pelargonii.</title>
        <authorList>
            <person name="Iruegas-Bocardo F."/>
            <person name="Weisberg A.K."/>
            <person name="Riutta E.R."/>
            <person name="Kilday K."/>
            <person name="Bonkowski J.C."/>
            <person name="Creswell T."/>
            <person name="Daughtrey M.L."/>
            <person name="Rane K."/>
            <person name="Grunwald N.J."/>
            <person name="Chang J.H."/>
            <person name="Putnam M.L."/>
        </authorList>
    </citation>
    <scope>NUCLEOTIDE SEQUENCE [LARGE SCALE GENOMIC DNA]</scope>
    <source>
        <strain evidence="5 6">22-325</strain>
    </source>
</reference>
<feature type="domain" description="Nudix hydrolase" evidence="4">
    <location>
        <begin position="149"/>
        <end position="306"/>
    </location>
</feature>
<dbReference type="PROSITE" id="PS51462">
    <property type="entry name" value="NUDIX"/>
    <property type="match status" value="1"/>
</dbReference>
<dbReference type="GeneID" id="95583752"/>
<dbReference type="Proteomes" id="UP001304534">
    <property type="component" value="Chromosome"/>
</dbReference>
<evidence type="ECO:0000259" key="4">
    <source>
        <dbReference type="PROSITE" id="PS51462"/>
    </source>
</evidence>
<sequence length="352" mass="38076">MQVYAALWDEAGTYLIARKRCFNNWWGDHSAPVLAAEAVALLCKITANAAGASPPFAEADWDSARNCLRGAWLAANGLREKDAAYIGAAQALGLAYQNACTDSPSCDVVTDKAMEGAGHLLRVKFGPSSSRARAGESLESKIKGAGSDPLQWNAACVDADTLVRDMREWARQKPLAIVNQAGQWSLPGGGLNPGESAEQAARREFTEETGFALENPADFLRDLDIELKDPGGNAFQLVRFKSTAALDGIVDVINRAIRSRVGANRPNASAVCDWEIASVQRIDRSQLTHYLGVHQPLAPQTIEEGAYVSAKLAYPPKPGPPYPTTRDDTWPRRESQAIGWYAQMATHLQTSP</sequence>